<dbReference type="AlphaFoldDB" id="A0A6M3XDV5"/>
<feature type="coiled-coil region" evidence="1">
    <location>
        <begin position="25"/>
        <end position="52"/>
    </location>
</feature>
<name>A0A6M3XDV5_9ZZZZ</name>
<proteinExistence type="predicted"/>
<sequence>MLHHSFPTCDVCGERHVDGDTVECVAQMMAQRDALRAERDAAVKRAETAERRDRSNSAGLTARACNEFTMRRNTERDLASAEGRAAGLEWLLREADDRYDPATSADVHAQWLRAERALKRADQAEAEWDALRAELAEVKAAYESVLDDRVSADEATIALGKLHLEAEVELAEARREIQDFVTACHNAGFSHAPEGHGYHADATHVDAMAEWIREQEGYVECVQDRCETRLGHAVRAAKMWKRRWGGVRRNIAALSAEVGALRVEMVEQDERLDRYDQAAAMWRESRPNERAEVLADLRTFGAERSPANYQRAADVLAALEVDRG</sequence>
<keyword evidence="1" id="KW-0175">Coiled coil</keyword>
<accession>A0A6M3XDV5</accession>
<protein>
    <submittedName>
        <fullName evidence="2">Uncharacterized protein</fullName>
    </submittedName>
</protein>
<feature type="coiled-coil region" evidence="1">
    <location>
        <begin position="114"/>
        <end position="141"/>
    </location>
</feature>
<dbReference type="EMBL" id="MT144636">
    <property type="protein sequence ID" value="QJH95981.1"/>
    <property type="molecule type" value="Genomic_DNA"/>
</dbReference>
<organism evidence="2">
    <name type="scientific">viral metagenome</name>
    <dbReference type="NCBI Taxonomy" id="1070528"/>
    <lineage>
        <taxon>unclassified sequences</taxon>
        <taxon>metagenomes</taxon>
        <taxon>organismal metagenomes</taxon>
    </lineage>
</organism>
<evidence type="ECO:0000313" key="2">
    <source>
        <dbReference type="EMBL" id="QJH95981.1"/>
    </source>
</evidence>
<reference evidence="2" key="1">
    <citation type="submission" date="2020-03" db="EMBL/GenBank/DDBJ databases">
        <title>The deep terrestrial virosphere.</title>
        <authorList>
            <person name="Holmfeldt K."/>
            <person name="Nilsson E."/>
            <person name="Simone D."/>
            <person name="Lopez-Fernandez M."/>
            <person name="Wu X."/>
            <person name="de Brujin I."/>
            <person name="Lundin D."/>
            <person name="Andersson A."/>
            <person name="Bertilsson S."/>
            <person name="Dopson M."/>
        </authorList>
    </citation>
    <scope>NUCLEOTIDE SEQUENCE</scope>
    <source>
        <strain evidence="2">TM448B00567</strain>
    </source>
</reference>
<evidence type="ECO:0000256" key="1">
    <source>
        <dbReference type="SAM" id="Coils"/>
    </source>
</evidence>
<gene>
    <name evidence="2" type="ORF">TM448B00567_0002</name>
</gene>